<keyword evidence="7" id="KW-0732">Signal</keyword>
<feature type="domain" description="M23ase beta-sheet core" evidence="8">
    <location>
        <begin position="78"/>
        <end position="170"/>
    </location>
</feature>
<keyword evidence="3" id="KW-0479">Metal-binding</keyword>
<dbReference type="CDD" id="cd12797">
    <property type="entry name" value="M23_peptidase"/>
    <property type="match status" value="1"/>
</dbReference>
<dbReference type="Proteomes" id="UP000503096">
    <property type="component" value="Chromosome"/>
</dbReference>
<evidence type="ECO:0000259" key="8">
    <source>
        <dbReference type="Pfam" id="PF01551"/>
    </source>
</evidence>
<evidence type="ECO:0000313" key="10">
    <source>
        <dbReference type="Proteomes" id="UP000503096"/>
    </source>
</evidence>
<proteinExistence type="predicted"/>
<evidence type="ECO:0000256" key="1">
    <source>
        <dbReference type="ARBA" id="ARBA00001947"/>
    </source>
</evidence>
<reference evidence="9 10" key="1">
    <citation type="submission" date="2020-04" db="EMBL/GenBank/DDBJ databases">
        <title>Usitatibacter rugosus gen. nov., sp. nov. and Usitatibacter palustris sp. nov., novel members of Usitatibacteraceae fam. nov. within the order Nitrosomonadales isolated from soil.</title>
        <authorList>
            <person name="Huber K.J."/>
            <person name="Neumann-Schaal M."/>
            <person name="Geppert A."/>
            <person name="Luckner M."/>
            <person name="Wanner G."/>
            <person name="Overmann J."/>
        </authorList>
    </citation>
    <scope>NUCLEOTIDE SEQUENCE [LARGE SCALE GENOMIC DNA]</scope>
    <source>
        <strain evidence="9 10">Swamp67</strain>
    </source>
</reference>
<dbReference type="SUPFAM" id="SSF51261">
    <property type="entry name" value="Duplicated hybrid motif"/>
    <property type="match status" value="1"/>
</dbReference>
<dbReference type="InterPro" id="IPR011055">
    <property type="entry name" value="Dup_hybrid_motif"/>
</dbReference>
<dbReference type="Gene3D" id="2.70.70.10">
    <property type="entry name" value="Glucose Permease (Domain IIA)"/>
    <property type="match status" value="1"/>
</dbReference>
<keyword evidence="4" id="KW-0378">Hydrolase</keyword>
<keyword evidence="6" id="KW-0482">Metalloprotease</keyword>
<evidence type="ECO:0000256" key="5">
    <source>
        <dbReference type="ARBA" id="ARBA00022833"/>
    </source>
</evidence>
<dbReference type="GO" id="GO:0004222">
    <property type="term" value="F:metalloendopeptidase activity"/>
    <property type="evidence" value="ECO:0007669"/>
    <property type="project" value="TreeGrafter"/>
</dbReference>
<dbReference type="InParanoid" id="A0A6M4H3A8"/>
<gene>
    <name evidence="9" type="ORF">DSM104440_00615</name>
</gene>
<keyword evidence="10" id="KW-1185">Reference proteome</keyword>
<feature type="signal peptide" evidence="7">
    <location>
        <begin position="1"/>
        <end position="32"/>
    </location>
</feature>
<evidence type="ECO:0000256" key="3">
    <source>
        <dbReference type="ARBA" id="ARBA00022723"/>
    </source>
</evidence>
<keyword evidence="5" id="KW-0862">Zinc</keyword>
<dbReference type="EMBL" id="CP053073">
    <property type="protein sequence ID" value="QJR13825.1"/>
    <property type="molecule type" value="Genomic_DNA"/>
</dbReference>
<feature type="chain" id="PRO_5026956150" description="M23ase beta-sheet core domain-containing protein" evidence="7">
    <location>
        <begin position="33"/>
        <end position="193"/>
    </location>
</feature>
<dbReference type="PANTHER" id="PTHR21666:SF288">
    <property type="entry name" value="CELL DIVISION PROTEIN YTFB"/>
    <property type="match status" value="1"/>
</dbReference>
<dbReference type="InterPro" id="IPR050570">
    <property type="entry name" value="Cell_wall_metabolism_enzyme"/>
</dbReference>
<protein>
    <recommendedName>
        <fullName evidence="8">M23ase beta-sheet core domain-containing protein</fullName>
    </recommendedName>
</protein>
<dbReference type="Pfam" id="PF01551">
    <property type="entry name" value="Peptidase_M23"/>
    <property type="match status" value="1"/>
</dbReference>
<organism evidence="9 10">
    <name type="scientific">Usitatibacter palustris</name>
    <dbReference type="NCBI Taxonomy" id="2732487"/>
    <lineage>
        <taxon>Bacteria</taxon>
        <taxon>Pseudomonadati</taxon>
        <taxon>Pseudomonadota</taxon>
        <taxon>Betaproteobacteria</taxon>
        <taxon>Nitrosomonadales</taxon>
        <taxon>Usitatibacteraceae</taxon>
        <taxon>Usitatibacter</taxon>
    </lineage>
</organism>
<dbReference type="GO" id="GO:0046872">
    <property type="term" value="F:metal ion binding"/>
    <property type="evidence" value="ECO:0007669"/>
    <property type="project" value="UniProtKB-KW"/>
</dbReference>
<dbReference type="GO" id="GO:0006508">
    <property type="term" value="P:proteolysis"/>
    <property type="evidence" value="ECO:0007669"/>
    <property type="project" value="UniProtKB-KW"/>
</dbReference>
<name>A0A6M4H3A8_9PROT</name>
<evidence type="ECO:0000256" key="7">
    <source>
        <dbReference type="SAM" id="SignalP"/>
    </source>
</evidence>
<dbReference type="InterPro" id="IPR016047">
    <property type="entry name" value="M23ase_b-sheet_dom"/>
</dbReference>
<evidence type="ECO:0000256" key="4">
    <source>
        <dbReference type="ARBA" id="ARBA00022801"/>
    </source>
</evidence>
<dbReference type="KEGG" id="upl:DSM104440_00615"/>
<dbReference type="AlphaFoldDB" id="A0A6M4H3A8"/>
<dbReference type="PANTHER" id="PTHR21666">
    <property type="entry name" value="PEPTIDASE-RELATED"/>
    <property type="match status" value="1"/>
</dbReference>
<accession>A0A6M4H3A8</accession>
<evidence type="ECO:0000256" key="2">
    <source>
        <dbReference type="ARBA" id="ARBA00022670"/>
    </source>
</evidence>
<evidence type="ECO:0000256" key="6">
    <source>
        <dbReference type="ARBA" id="ARBA00023049"/>
    </source>
</evidence>
<comment type="cofactor">
    <cofactor evidence="1">
        <name>Zn(2+)</name>
        <dbReference type="ChEBI" id="CHEBI:29105"/>
    </cofactor>
</comment>
<sequence length="193" mass="21021">MRVHASLGDIALLAIMATISAVALAMKSPAQAAHPLTNPELATDHELLESRQLLIPVQGVERKALRDNFDERRSAGHKHEALDIMAPRGTPVLAVGDGKVAKLFKSVAGGLTVYQFDADEKFAYYYAHLDRYAPGLQQGQALKRGEVLGYVGSTGNAPPSAPHLHFTIFRLGPDKRWWVGTAINPYPFLVATR</sequence>
<dbReference type="RefSeq" id="WP_212758188.1">
    <property type="nucleotide sequence ID" value="NZ_CP053073.1"/>
</dbReference>
<keyword evidence="2" id="KW-0645">Protease</keyword>
<evidence type="ECO:0000313" key="9">
    <source>
        <dbReference type="EMBL" id="QJR13825.1"/>
    </source>
</evidence>